<dbReference type="Proteomes" id="UP000466632">
    <property type="component" value="Chromosome"/>
</dbReference>
<gene>
    <name evidence="1" type="ORF">MSEO_29500</name>
</gene>
<evidence type="ECO:0000313" key="2">
    <source>
        <dbReference type="Proteomes" id="UP000466632"/>
    </source>
</evidence>
<protein>
    <submittedName>
        <fullName evidence="1">Uncharacterized protein</fullName>
    </submittedName>
</protein>
<dbReference type="AlphaFoldDB" id="A0A7I7P0M5"/>
<dbReference type="KEGG" id="mseo:MSEO_29500"/>
<dbReference type="EMBL" id="AP022582">
    <property type="protein sequence ID" value="BBY02451.1"/>
    <property type="molecule type" value="Genomic_DNA"/>
</dbReference>
<keyword evidence="2" id="KW-1185">Reference proteome</keyword>
<organism evidence="1 2">
    <name type="scientific">Mycobacterium seoulense</name>
    <dbReference type="NCBI Taxonomy" id="386911"/>
    <lineage>
        <taxon>Bacteria</taxon>
        <taxon>Bacillati</taxon>
        <taxon>Actinomycetota</taxon>
        <taxon>Actinomycetes</taxon>
        <taxon>Mycobacteriales</taxon>
        <taxon>Mycobacteriaceae</taxon>
        <taxon>Mycobacterium</taxon>
    </lineage>
</organism>
<sequence>MSSTLGTAIIGIGLHPFGRYEDRGAVPIGRALAIEGRSTHVMLGQPGPSAEAIRAFIHRWAPNCLGVYDLGAVRG</sequence>
<name>A0A7I7P0M5_9MYCO</name>
<evidence type="ECO:0000313" key="1">
    <source>
        <dbReference type="EMBL" id="BBY02451.1"/>
    </source>
</evidence>
<proteinExistence type="predicted"/>
<accession>A0A7I7P0M5</accession>
<reference evidence="1 2" key="1">
    <citation type="journal article" date="2019" name="Emerg. Microbes Infect.">
        <title>Comprehensive subspecies identification of 175 nontuberculous mycobacteria species based on 7547 genomic profiles.</title>
        <authorList>
            <person name="Matsumoto Y."/>
            <person name="Kinjo T."/>
            <person name="Motooka D."/>
            <person name="Nabeya D."/>
            <person name="Jung N."/>
            <person name="Uechi K."/>
            <person name="Horii T."/>
            <person name="Iida T."/>
            <person name="Fujita J."/>
            <person name="Nakamura S."/>
        </authorList>
    </citation>
    <scope>NUCLEOTIDE SEQUENCE [LARGE SCALE GENOMIC DNA]</scope>
    <source>
        <strain evidence="1 2">JCM 16018</strain>
    </source>
</reference>